<accession>A0A0G1WQP1</accession>
<dbReference type="EMBL" id="LCQQ01000020">
    <property type="protein sequence ID" value="KKW20895.1"/>
    <property type="molecule type" value="Genomic_DNA"/>
</dbReference>
<dbReference type="Proteomes" id="UP000034201">
    <property type="component" value="Unassembled WGS sequence"/>
</dbReference>
<comment type="caution">
    <text evidence="1">The sequence shown here is derived from an EMBL/GenBank/DDBJ whole genome shotgun (WGS) entry which is preliminary data.</text>
</comment>
<organism evidence="1 2">
    <name type="scientific">Candidatus Adlerbacteria bacterium GW2011_GWC1_50_9</name>
    <dbReference type="NCBI Taxonomy" id="1618608"/>
    <lineage>
        <taxon>Bacteria</taxon>
        <taxon>Candidatus Adleribacteriota</taxon>
    </lineage>
</organism>
<proteinExistence type="predicted"/>
<protein>
    <submittedName>
        <fullName evidence="1">Uncharacterized protein</fullName>
    </submittedName>
</protein>
<feature type="non-terminal residue" evidence="1">
    <location>
        <position position="85"/>
    </location>
</feature>
<gene>
    <name evidence="1" type="ORF">UY61_C0020G0001</name>
</gene>
<sequence>MAHRRPATETLTLLKVAARIFTGSIHSPSGVVYAILNATDKEETISNREKMKRKLQTMRRQGYLSKDGEHYALSKIGLHTLEKES</sequence>
<reference evidence="1 2" key="1">
    <citation type="journal article" date="2015" name="Nature">
        <title>rRNA introns, odd ribosomes, and small enigmatic genomes across a large radiation of phyla.</title>
        <authorList>
            <person name="Brown C.T."/>
            <person name="Hug L.A."/>
            <person name="Thomas B.C."/>
            <person name="Sharon I."/>
            <person name="Castelle C.J."/>
            <person name="Singh A."/>
            <person name="Wilkins M.J."/>
            <person name="Williams K.H."/>
            <person name="Banfield J.F."/>
        </authorList>
    </citation>
    <scope>NUCLEOTIDE SEQUENCE [LARGE SCALE GENOMIC DNA]</scope>
</reference>
<name>A0A0G1WQP1_9BACT</name>
<evidence type="ECO:0000313" key="2">
    <source>
        <dbReference type="Proteomes" id="UP000034201"/>
    </source>
</evidence>
<dbReference type="AlphaFoldDB" id="A0A0G1WQP1"/>
<evidence type="ECO:0000313" key="1">
    <source>
        <dbReference type="EMBL" id="KKW20895.1"/>
    </source>
</evidence>